<dbReference type="CDD" id="cd00806">
    <property type="entry name" value="TrpRS_core"/>
    <property type="match status" value="1"/>
</dbReference>
<dbReference type="STRING" id="993615.L2GKT2"/>
<evidence type="ECO:0000256" key="6">
    <source>
        <dbReference type="ARBA" id="ARBA00022917"/>
    </source>
</evidence>
<dbReference type="OrthoDB" id="10261385at2759"/>
<comment type="similarity">
    <text evidence="1 10">Belongs to the class-I aminoacyl-tRNA synthetase family.</text>
</comment>
<dbReference type="PRINTS" id="PR01039">
    <property type="entry name" value="TRNASYNTHTRP"/>
</dbReference>
<evidence type="ECO:0000313" key="11">
    <source>
        <dbReference type="EMBL" id="ELA41090.1"/>
    </source>
</evidence>
<dbReference type="Gene3D" id="1.10.240.10">
    <property type="entry name" value="Tyrosyl-Transfer RNA Synthetase"/>
    <property type="match status" value="1"/>
</dbReference>
<dbReference type="GO" id="GO:0004830">
    <property type="term" value="F:tryptophan-tRNA ligase activity"/>
    <property type="evidence" value="ECO:0007669"/>
    <property type="project" value="UniProtKB-EC"/>
</dbReference>
<evidence type="ECO:0000256" key="8">
    <source>
        <dbReference type="ARBA" id="ARBA00030268"/>
    </source>
</evidence>
<dbReference type="OMA" id="SIYHRFM"/>
<dbReference type="SUPFAM" id="SSF52374">
    <property type="entry name" value="Nucleotidylyl transferase"/>
    <property type="match status" value="1"/>
</dbReference>
<dbReference type="Proteomes" id="UP000011082">
    <property type="component" value="Unassembled WGS sequence"/>
</dbReference>
<dbReference type="GO" id="GO:0006436">
    <property type="term" value="P:tryptophanyl-tRNA aminoacylation"/>
    <property type="evidence" value="ECO:0007669"/>
    <property type="project" value="InterPro"/>
</dbReference>
<keyword evidence="5 10" id="KW-0067">ATP-binding</keyword>
<keyword evidence="4 10" id="KW-0547">Nucleotide-binding</keyword>
<evidence type="ECO:0000256" key="9">
    <source>
        <dbReference type="ARBA" id="ARBA00049929"/>
    </source>
</evidence>
<evidence type="ECO:0000256" key="10">
    <source>
        <dbReference type="RuleBase" id="RU363036"/>
    </source>
</evidence>
<dbReference type="InParanoid" id="L2GKT2"/>
<organism evidence="11 12">
    <name type="scientific">Vittaforma corneae (strain ATCC 50505)</name>
    <name type="common">Microsporidian parasite</name>
    <name type="synonym">Nosema corneum</name>
    <dbReference type="NCBI Taxonomy" id="993615"/>
    <lineage>
        <taxon>Eukaryota</taxon>
        <taxon>Fungi</taxon>
        <taxon>Fungi incertae sedis</taxon>
        <taxon>Microsporidia</taxon>
        <taxon>Nosematidae</taxon>
        <taxon>Vittaforma</taxon>
    </lineage>
</organism>
<dbReference type="VEuPathDB" id="MicrosporidiaDB:VICG_01883"/>
<evidence type="ECO:0000256" key="5">
    <source>
        <dbReference type="ARBA" id="ARBA00022840"/>
    </source>
</evidence>
<name>L2GKT2_VITCO</name>
<dbReference type="GeneID" id="19882593"/>
<dbReference type="PROSITE" id="PS00178">
    <property type="entry name" value="AA_TRNA_LIGASE_I"/>
    <property type="match status" value="1"/>
</dbReference>
<evidence type="ECO:0000256" key="2">
    <source>
        <dbReference type="ARBA" id="ARBA00013161"/>
    </source>
</evidence>
<dbReference type="Gene3D" id="3.40.50.620">
    <property type="entry name" value="HUPs"/>
    <property type="match status" value="1"/>
</dbReference>
<comment type="catalytic activity">
    <reaction evidence="9">
        <text>tRNA(Trp) + L-tryptophan + ATP = L-tryptophyl-tRNA(Trp) + AMP + diphosphate + H(+)</text>
        <dbReference type="Rhea" id="RHEA:24080"/>
        <dbReference type="Rhea" id="RHEA-COMP:9671"/>
        <dbReference type="Rhea" id="RHEA-COMP:9705"/>
        <dbReference type="ChEBI" id="CHEBI:15378"/>
        <dbReference type="ChEBI" id="CHEBI:30616"/>
        <dbReference type="ChEBI" id="CHEBI:33019"/>
        <dbReference type="ChEBI" id="CHEBI:57912"/>
        <dbReference type="ChEBI" id="CHEBI:78442"/>
        <dbReference type="ChEBI" id="CHEBI:78535"/>
        <dbReference type="ChEBI" id="CHEBI:456215"/>
        <dbReference type="EC" id="6.1.1.2"/>
    </reaction>
</comment>
<dbReference type="InterPro" id="IPR001412">
    <property type="entry name" value="aa-tRNA-synth_I_CS"/>
</dbReference>
<dbReference type="EMBL" id="JH370150">
    <property type="protein sequence ID" value="ELA41090.1"/>
    <property type="molecule type" value="Genomic_DNA"/>
</dbReference>
<dbReference type="InterPro" id="IPR002306">
    <property type="entry name" value="Trp-tRNA-ligase"/>
</dbReference>
<evidence type="ECO:0000256" key="1">
    <source>
        <dbReference type="ARBA" id="ARBA00005594"/>
    </source>
</evidence>
<evidence type="ECO:0000313" key="12">
    <source>
        <dbReference type="Proteomes" id="UP000011082"/>
    </source>
</evidence>
<reference evidence="12" key="1">
    <citation type="submission" date="2011-05" db="EMBL/GenBank/DDBJ databases">
        <title>The genome sequence of Vittaforma corneae strain ATCC 50505.</title>
        <authorList>
            <consortium name="The Broad Institute Genome Sequencing Platform"/>
            <person name="Cuomo C."/>
            <person name="Didier E."/>
            <person name="Bowers L."/>
            <person name="Young S.K."/>
            <person name="Zeng Q."/>
            <person name="Gargeya S."/>
            <person name="Fitzgerald M."/>
            <person name="Haas B."/>
            <person name="Abouelleil A."/>
            <person name="Alvarado L."/>
            <person name="Arachchi H.M."/>
            <person name="Berlin A."/>
            <person name="Chapman S.B."/>
            <person name="Gearin G."/>
            <person name="Goldberg J."/>
            <person name="Griggs A."/>
            <person name="Gujja S."/>
            <person name="Hansen M."/>
            <person name="Heiman D."/>
            <person name="Howarth C."/>
            <person name="Larimer J."/>
            <person name="Lui A."/>
            <person name="MacDonald P.J.P."/>
            <person name="McCowen C."/>
            <person name="Montmayeur A."/>
            <person name="Murphy C."/>
            <person name="Neiman D."/>
            <person name="Pearson M."/>
            <person name="Priest M."/>
            <person name="Roberts A."/>
            <person name="Saif S."/>
            <person name="Shea T."/>
            <person name="Sisk P."/>
            <person name="Stolte C."/>
            <person name="Sykes S."/>
            <person name="Wortman J."/>
            <person name="Nusbaum C."/>
            <person name="Birren B."/>
        </authorList>
    </citation>
    <scope>NUCLEOTIDE SEQUENCE [LARGE SCALE GENOMIC DNA]</scope>
    <source>
        <strain evidence="12">ATCC 50505</strain>
    </source>
</reference>
<sequence length="398" mass="45742">MTEQKITPWTVEAEKDGEKMTTINYDKIISQFGCEKCTQGLFREFQEATGKPLHRFLRRDLAFAHRDFEKVIECAKKNEEFFIYTGRGPSSESMHLGHAMPFIFCKYLQDTFGAPLVIQITDDEKFLCKNITLDNSREYGRNNIKDIIAFGFDPDLTYIFSNFESSHVFMENILKTSKSISLNEAMKVFGFDESTNIGMIDFPSKQIAAGFSSSYPFLKKNMLCLIPCAVDQDPFFRLARDKCKALGERKPASLYLGLLPDLQGTNRKMSASDQKSAIFLNDGPNDVENKINKLAFSGGKETVEEHRRLGGDPSIDVAYQYLRYFLEDDEELLRLKEGYEKGAILSGEMKAYCIRVVQQFLEEYQRRRSEVTDEVVEQFKSLDKFKANLNEKLSKFKI</sequence>
<keyword evidence="7 10" id="KW-0030">Aminoacyl-tRNA synthetase</keyword>
<dbReference type="RefSeq" id="XP_007605328.1">
    <property type="nucleotide sequence ID" value="XM_007605266.1"/>
</dbReference>
<keyword evidence="6 10" id="KW-0648">Protein biosynthesis</keyword>
<gene>
    <name evidence="11" type="ORF">VICG_01883</name>
</gene>
<keyword evidence="12" id="KW-1185">Reference proteome</keyword>
<accession>L2GKT2</accession>
<dbReference type="PANTHER" id="PTHR10055:SF1">
    <property type="entry name" value="TRYPTOPHAN--TRNA LIGASE, CYTOPLASMIC"/>
    <property type="match status" value="1"/>
</dbReference>
<dbReference type="GO" id="GO:0005524">
    <property type="term" value="F:ATP binding"/>
    <property type="evidence" value="ECO:0007669"/>
    <property type="project" value="UniProtKB-KW"/>
</dbReference>
<protein>
    <recommendedName>
        <fullName evidence="2">tryptophan--tRNA ligase</fullName>
        <ecNumber evidence="2">6.1.1.2</ecNumber>
    </recommendedName>
    <alternativeName>
        <fullName evidence="8">Tryptophanyl-tRNA synthetase</fullName>
    </alternativeName>
</protein>
<dbReference type="AlphaFoldDB" id="L2GKT2"/>
<evidence type="ECO:0000256" key="4">
    <source>
        <dbReference type="ARBA" id="ARBA00022741"/>
    </source>
</evidence>
<evidence type="ECO:0000256" key="7">
    <source>
        <dbReference type="ARBA" id="ARBA00023146"/>
    </source>
</evidence>
<dbReference type="NCBIfam" id="TIGR00233">
    <property type="entry name" value="trpS"/>
    <property type="match status" value="1"/>
</dbReference>
<keyword evidence="3 10" id="KW-0436">Ligase</keyword>
<dbReference type="InterPro" id="IPR002305">
    <property type="entry name" value="aa-tRNA-synth_Ic"/>
</dbReference>
<dbReference type="PANTHER" id="PTHR10055">
    <property type="entry name" value="TRYPTOPHANYL-TRNA SYNTHETASE"/>
    <property type="match status" value="1"/>
</dbReference>
<dbReference type="FunFam" id="1.10.240.10:FF:000007">
    <property type="entry name" value="Tryptophan--tRNA ligase"/>
    <property type="match status" value="1"/>
</dbReference>
<proteinExistence type="inferred from homology"/>
<dbReference type="FunCoup" id="L2GKT2">
    <property type="interactions" value="256"/>
</dbReference>
<dbReference type="InterPro" id="IPR014729">
    <property type="entry name" value="Rossmann-like_a/b/a_fold"/>
</dbReference>
<dbReference type="EC" id="6.1.1.2" evidence="2"/>
<dbReference type="Pfam" id="PF00579">
    <property type="entry name" value="tRNA-synt_1b"/>
    <property type="match status" value="1"/>
</dbReference>
<dbReference type="HOGENOM" id="CLU_032621_0_1_1"/>
<evidence type="ECO:0000256" key="3">
    <source>
        <dbReference type="ARBA" id="ARBA00022598"/>
    </source>
</evidence>
<dbReference type="GO" id="GO:0005737">
    <property type="term" value="C:cytoplasm"/>
    <property type="evidence" value="ECO:0007669"/>
    <property type="project" value="TreeGrafter"/>
</dbReference>